<name>A0AAV1LLM0_9NEOP</name>
<dbReference type="PANTHER" id="PTHR19446">
    <property type="entry name" value="REVERSE TRANSCRIPTASES"/>
    <property type="match status" value="1"/>
</dbReference>
<dbReference type="Proteomes" id="UP001314205">
    <property type="component" value="Unassembled WGS sequence"/>
</dbReference>
<gene>
    <name evidence="2" type="ORF">PARMNEM_LOCUS14505</name>
</gene>
<keyword evidence="3" id="KW-1185">Reference proteome</keyword>
<protein>
    <recommendedName>
        <fullName evidence="1">Reverse transcriptase domain-containing protein</fullName>
    </recommendedName>
</protein>
<dbReference type="InterPro" id="IPR000477">
    <property type="entry name" value="RT_dom"/>
</dbReference>
<dbReference type="AlphaFoldDB" id="A0AAV1LLM0"/>
<comment type="caution">
    <text evidence="2">The sequence shown here is derived from an EMBL/GenBank/DDBJ whole genome shotgun (WGS) entry which is preliminary data.</text>
</comment>
<accession>A0AAV1LLM0</accession>
<evidence type="ECO:0000259" key="1">
    <source>
        <dbReference type="Pfam" id="PF00078"/>
    </source>
</evidence>
<dbReference type="Pfam" id="PF00078">
    <property type="entry name" value="RVT_1"/>
    <property type="match status" value="1"/>
</dbReference>
<sequence>MNLSLVRLAFRRRKGRLVLLRKEGRPTDSPSAYRPIVLCEEAGKLLQRTIADHLVHHLCRKGPDLYVNQFGYRHGRSTIDAITCVRALAEETVSQDVVVLAVSLNISNAFNTLHWRR</sequence>
<evidence type="ECO:0000313" key="2">
    <source>
        <dbReference type="EMBL" id="CAK1594947.1"/>
    </source>
</evidence>
<organism evidence="2 3">
    <name type="scientific">Parnassius mnemosyne</name>
    <name type="common">clouded apollo</name>
    <dbReference type="NCBI Taxonomy" id="213953"/>
    <lineage>
        <taxon>Eukaryota</taxon>
        <taxon>Metazoa</taxon>
        <taxon>Ecdysozoa</taxon>
        <taxon>Arthropoda</taxon>
        <taxon>Hexapoda</taxon>
        <taxon>Insecta</taxon>
        <taxon>Pterygota</taxon>
        <taxon>Neoptera</taxon>
        <taxon>Endopterygota</taxon>
        <taxon>Lepidoptera</taxon>
        <taxon>Glossata</taxon>
        <taxon>Ditrysia</taxon>
        <taxon>Papilionoidea</taxon>
        <taxon>Papilionidae</taxon>
        <taxon>Parnassiinae</taxon>
        <taxon>Parnassini</taxon>
        <taxon>Parnassius</taxon>
        <taxon>Driopa</taxon>
    </lineage>
</organism>
<feature type="domain" description="Reverse transcriptase" evidence="1">
    <location>
        <begin position="24"/>
        <end position="116"/>
    </location>
</feature>
<proteinExistence type="predicted"/>
<reference evidence="2 3" key="1">
    <citation type="submission" date="2023-11" db="EMBL/GenBank/DDBJ databases">
        <authorList>
            <person name="Hedman E."/>
            <person name="Englund M."/>
            <person name="Stromberg M."/>
            <person name="Nyberg Akerstrom W."/>
            <person name="Nylinder S."/>
            <person name="Jareborg N."/>
            <person name="Kallberg Y."/>
            <person name="Kronander E."/>
        </authorList>
    </citation>
    <scope>NUCLEOTIDE SEQUENCE [LARGE SCALE GENOMIC DNA]</scope>
</reference>
<evidence type="ECO:0000313" key="3">
    <source>
        <dbReference type="Proteomes" id="UP001314205"/>
    </source>
</evidence>
<dbReference type="EMBL" id="CAVLGL010000091">
    <property type="protein sequence ID" value="CAK1594947.1"/>
    <property type="molecule type" value="Genomic_DNA"/>
</dbReference>